<keyword evidence="3" id="KW-0804">Transcription</keyword>
<accession>A0A730VLP6</accession>
<dbReference type="PROSITE" id="PS00041">
    <property type="entry name" value="HTH_ARAC_FAMILY_1"/>
    <property type="match status" value="1"/>
</dbReference>
<dbReference type="GO" id="GO:0043565">
    <property type="term" value="F:sequence-specific DNA binding"/>
    <property type="evidence" value="ECO:0007669"/>
    <property type="project" value="InterPro"/>
</dbReference>
<dbReference type="InterPro" id="IPR018060">
    <property type="entry name" value="HTH_AraC"/>
</dbReference>
<feature type="domain" description="HTH araC/xylS-type" evidence="4">
    <location>
        <begin position="145"/>
        <end position="242"/>
    </location>
</feature>
<reference evidence="5" key="2">
    <citation type="submission" date="2018-07" db="EMBL/GenBank/DDBJ databases">
        <authorList>
            <consortium name="NCBI Pathogen Detection Project"/>
        </authorList>
    </citation>
    <scope>NUCLEOTIDE SEQUENCE</scope>
    <source>
        <strain evidence="5">BCW_2023</strain>
    </source>
</reference>
<dbReference type="PROSITE" id="PS01124">
    <property type="entry name" value="HTH_ARAC_FAMILY_2"/>
    <property type="match status" value="1"/>
</dbReference>
<keyword evidence="1" id="KW-0805">Transcription regulation</keyword>
<dbReference type="SUPFAM" id="SSF46689">
    <property type="entry name" value="Homeodomain-like"/>
    <property type="match status" value="1"/>
</dbReference>
<dbReference type="PRINTS" id="PR00032">
    <property type="entry name" value="HTHARAC"/>
</dbReference>
<dbReference type="Pfam" id="PF12833">
    <property type="entry name" value="HTH_18"/>
    <property type="match status" value="1"/>
</dbReference>
<dbReference type="AlphaFoldDB" id="A0A730VLP6"/>
<evidence type="ECO:0000256" key="1">
    <source>
        <dbReference type="ARBA" id="ARBA00023015"/>
    </source>
</evidence>
<evidence type="ECO:0000256" key="2">
    <source>
        <dbReference type="ARBA" id="ARBA00023125"/>
    </source>
</evidence>
<name>A0A730VLP6_SALMO</name>
<evidence type="ECO:0000256" key="3">
    <source>
        <dbReference type="ARBA" id="ARBA00023163"/>
    </source>
</evidence>
<dbReference type="InterPro" id="IPR020449">
    <property type="entry name" value="Tscrpt_reg_AraC-type_HTH"/>
</dbReference>
<dbReference type="PANTHER" id="PTHR43280:SF33">
    <property type="entry name" value="HTH-TYPE TRANSCRIPTIONAL REGULATOR APPY-RELATED"/>
    <property type="match status" value="1"/>
</dbReference>
<dbReference type="SMART" id="SM00342">
    <property type="entry name" value="HTH_ARAC"/>
    <property type="match status" value="1"/>
</dbReference>
<dbReference type="Gene3D" id="1.10.10.60">
    <property type="entry name" value="Homeodomain-like"/>
    <property type="match status" value="1"/>
</dbReference>
<proteinExistence type="predicted"/>
<gene>
    <name evidence="5" type="ORF">GND10_004532</name>
</gene>
<dbReference type="GO" id="GO:0003700">
    <property type="term" value="F:DNA-binding transcription factor activity"/>
    <property type="evidence" value="ECO:0007669"/>
    <property type="project" value="InterPro"/>
</dbReference>
<reference evidence="5" key="1">
    <citation type="journal article" date="2018" name="Genome Biol.">
        <title>SKESA: strategic k-mer extension for scrupulous assemblies.</title>
        <authorList>
            <person name="Souvorov A."/>
            <person name="Agarwala R."/>
            <person name="Lipman D.J."/>
        </authorList>
    </citation>
    <scope>NUCLEOTIDE SEQUENCE</scope>
    <source>
        <strain evidence="5">BCW_2023</strain>
    </source>
</reference>
<organism evidence="5">
    <name type="scientific">Salmonella montevideo</name>
    <dbReference type="NCBI Taxonomy" id="115981"/>
    <lineage>
        <taxon>Bacteria</taxon>
        <taxon>Pseudomonadati</taxon>
        <taxon>Pseudomonadota</taxon>
        <taxon>Gammaproteobacteria</taxon>
        <taxon>Enterobacterales</taxon>
        <taxon>Enterobacteriaceae</taxon>
        <taxon>Salmonella</taxon>
    </lineage>
</organism>
<keyword evidence="2" id="KW-0238">DNA-binding</keyword>
<dbReference type="PANTHER" id="PTHR43280">
    <property type="entry name" value="ARAC-FAMILY TRANSCRIPTIONAL REGULATOR"/>
    <property type="match status" value="1"/>
</dbReference>
<comment type="caution">
    <text evidence="5">The sequence shown here is derived from an EMBL/GenBank/DDBJ whole genome shotgun (WGS) entry which is preliminary data.</text>
</comment>
<protein>
    <submittedName>
        <fullName evidence="5">AraC family transcriptional regulator</fullName>
    </submittedName>
</protein>
<dbReference type="InterPro" id="IPR009057">
    <property type="entry name" value="Homeodomain-like_sf"/>
</dbReference>
<dbReference type="EMBL" id="DAARVT010000027">
    <property type="protein sequence ID" value="HAE4145906.1"/>
    <property type="molecule type" value="Genomic_DNA"/>
</dbReference>
<sequence>MLPFKNMIFNKYTLIYVTSSNVRIHLSGQDELELIKDTLFLIEKKSKVIGYSENISTSDVVCIDDEDIEKVIRFLPDKNIHNNVSPPIIIVPKLIEDEKKIFQLLKEDLSSFRRVSILLFILSRIEVEILTNFFRYSKPVSLISAKISSLIEEDLSSSWKIGDMAAALHTSVSSLRRRLKDEDYTFTQINLDTKMRNALRLIDCSCGNISKIASMLGYKSEAYFIAVFKRYYDITPKQFYLQRKRQRNSSRLLRSNLSVE</sequence>
<evidence type="ECO:0000313" key="5">
    <source>
        <dbReference type="EMBL" id="HAE4145906.1"/>
    </source>
</evidence>
<dbReference type="InterPro" id="IPR018062">
    <property type="entry name" value="HTH_AraC-typ_CS"/>
</dbReference>
<evidence type="ECO:0000259" key="4">
    <source>
        <dbReference type="PROSITE" id="PS01124"/>
    </source>
</evidence>